<comment type="caution">
    <text evidence="1">The sequence shown here is derived from an EMBL/GenBank/DDBJ whole genome shotgun (WGS) entry which is preliminary data.</text>
</comment>
<sequence length="182" mass="21934">MIDEILVQKMIEDEIHPDYTIFKYYETDPYIFIFWKHKKYDKDDERGKLIGVGPIVFDKSQKNYTILGSGSNNAHYYKHLPDNLFDEYRIINTFESIKAGIVRRKYVNTDDVDRLCQIITNGWASVDFDMYYSKDYDIEIHIIAVLKNKEQQNIIINFWNEIDYQYKVLNDMEILLWKTKDE</sequence>
<evidence type="ECO:0000313" key="2">
    <source>
        <dbReference type="Proteomes" id="UP000281899"/>
    </source>
</evidence>
<dbReference type="Proteomes" id="UP000281899">
    <property type="component" value="Unassembled WGS sequence"/>
</dbReference>
<gene>
    <name evidence="1" type="ORF">EGI15_15055</name>
</gene>
<protein>
    <submittedName>
        <fullName evidence="1">Uncharacterized protein</fullName>
    </submittedName>
</protein>
<name>A0ABX9X506_9FLAO</name>
<keyword evidence="2" id="KW-1185">Reference proteome</keyword>
<proteinExistence type="predicted"/>
<dbReference type="GeneID" id="301713992"/>
<dbReference type="EMBL" id="RJTW01000007">
    <property type="protein sequence ID" value="ROH89996.1"/>
    <property type="molecule type" value="Genomic_DNA"/>
</dbReference>
<organism evidence="1 2">
    <name type="scientific">Chryseobacterium cucumeris</name>
    <dbReference type="NCBI Taxonomy" id="1813611"/>
    <lineage>
        <taxon>Bacteria</taxon>
        <taxon>Pseudomonadati</taxon>
        <taxon>Bacteroidota</taxon>
        <taxon>Flavobacteriia</taxon>
        <taxon>Flavobacteriales</taxon>
        <taxon>Weeksellaceae</taxon>
        <taxon>Chryseobacterium group</taxon>
        <taxon>Chryseobacterium</taxon>
    </lineage>
</organism>
<dbReference type="RefSeq" id="WP_123279120.1">
    <property type="nucleotide sequence ID" value="NZ_JALRGU010000012.1"/>
</dbReference>
<reference evidence="1 2" key="1">
    <citation type="submission" date="2018-11" db="EMBL/GenBank/DDBJ databases">
        <title>Proposal to divide the Flavobacteriaceae and reorganize its genera based on Amino Acid Identity values calculated from whole genome sequences.</title>
        <authorList>
            <person name="Nicholson A.C."/>
            <person name="Gulvik C.A."/>
            <person name="Whitney A.M."/>
            <person name="Humrighouse B.W."/>
            <person name="Bell M."/>
            <person name="Holmes B."/>
            <person name="Steigerwalt A."/>
            <person name="Villarma A."/>
            <person name="Sheth M."/>
            <person name="Batra D."/>
            <person name="Pryor J."/>
            <person name="Bernardet J.-F."/>
            <person name="Hugo C."/>
            <person name="Kampfer P."/>
            <person name="Newman J."/>
            <person name="Mcquiston J.R."/>
        </authorList>
    </citation>
    <scope>NUCLEOTIDE SEQUENCE [LARGE SCALE GENOMIC DNA]</scope>
    <source>
        <strain evidence="1 2">G0235</strain>
    </source>
</reference>
<evidence type="ECO:0000313" key="1">
    <source>
        <dbReference type="EMBL" id="ROH89996.1"/>
    </source>
</evidence>
<accession>A0ABX9X506</accession>